<sequence length="63" mass="7246">MLKNATIEAVILEMARKEGIEMNGQDRLLIRTRVAASVAAKDRHRQRMTAPAFQWKKPTSPRR</sequence>
<evidence type="ECO:0000313" key="2">
    <source>
        <dbReference type="EMBL" id="PIK93428.1"/>
    </source>
</evidence>
<comment type="caution">
    <text evidence="2">The sequence shown here is derived from an EMBL/GenBank/DDBJ whole genome shotgun (WGS) entry which is preliminary data.</text>
</comment>
<dbReference type="EMBL" id="NKYI01000010">
    <property type="protein sequence ID" value="PIK93428.1"/>
    <property type="molecule type" value="Genomic_DNA"/>
</dbReference>
<gene>
    <name evidence="2" type="ORF">CFY86_03875</name>
</gene>
<accession>A0A855FAU4</accession>
<evidence type="ECO:0000313" key="3">
    <source>
        <dbReference type="Proteomes" id="UP000229713"/>
    </source>
</evidence>
<feature type="region of interest" description="Disordered" evidence="1">
    <location>
        <begin position="40"/>
        <end position="63"/>
    </location>
</feature>
<dbReference type="AlphaFoldDB" id="A0A855FAU4"/>
<protein>
    <submittedName>
        <fullName evidence="2">Uncharacterized protein</fullName>
    </submittedName>
</protein>
<name>A0A855FAU4_RAOOR</name>
<reference evidence="2 3" key="1">
    <citation type="submission" date="2017-07" db="EMBL/GenBank/DDBJ databases">
        <title>Raoultella ornithinolytica strain HH3 draft genome.</title>
        <authorList>
            <person name="Duceppe M.-O."/>
            <person name="Huang H."/>
            <person name="Phipps-Todd B."/>
        </authorList>
    </citation>
    <scope>NUCLEOTIDE SEQUENCE [LARGE SCALE GENOMIC DNA]</scope>
    <source>
        <strain evidence="2 3">HH3</strain>
    </source>
</reference>
<dbReference type="RefSeq" id="WP_022065046.1">
    <property type="nucleotide sequence ID" value="NZ_CP162963.1"/>
</dbReference>
<organism evidence="2 3">
    <name type="scientific">Raoultella ornithinolytica</name>
    <name type="common">Klebsiella ornithinolytica</name>
    <dbReference type="NCBI Taxonomy" id="54291"/>
    <lineage>
        <taxon>Bacteria</taxon>
        <taxon>Pseudomonadati</taxon>
        <taxon>Pseudomonadota</taxon>
        <taxon>Gammaproteobacteria</taxon>
        <taxon>Enterobacterales</taxon>
        <taxon>Enterobacteriaceae</taxon>
        <taxon>Klebsiella/Raoultella group</taxon>
        <taxon>Raoultella</taxon>
    </lineage>
</organism>
<evidence type="ECO:0000256" key="1">
    <source>
        <dbReference type="SAM" id="MobiDB-lite"/>
    </source>
</evidence>
<dbReference type="Proteomes" id="UP000229713">
    <property type="component" value="Unassembled WGS sequence"/>
</dbReference>
<proteinExistence type="predicted"/>